<dbReference type="EMBL" id="JAJAGQ010000021">
    <property type="protein sequence ID" value="KAJ8531172.1"/>
    <property type="molecule type" value="Genomic_DNA"/>
</dbReference>
<evidence type="ECO:0000313" key="3">
    <source>
        <dbReference type="Proteomes" id="UP001152561"/>
    </source>
</evidence>
<protein>
    <submittedName>
        <fullName evidence="2">Uncharacterized protein</fullName>
    </submittedName>
</protein>
<feature type="compositionally biased region" description="Basic and acidic residues" evidence="1">
    <location>
        <begin position="23"/>
        <end position="46"/>
    </location>
</feature>
<organism evidence="2 3">
    <name type="scientific">Anisodus acutangulus</name>
    <dbReference type="NCBI Taxonomy" id="402998"/>
    <lineage>
        <taxon>Eukaryota</taxon>
        <taxon>Viridiplantae</taxon>
        <taxon>Streptophyta</taxon>
        <taxon>Embryophyta</taxon>
        <taxon>Tracheophyta</taxon>
        <taxon>Spermatophyta</taxon>
        <taxon>Magnoliopsida</taxon>
        <taxon>eudicotyledons</taxon>
        <taxon>Gunneridae</taxon>
        <taxon>Pentapetalae</taxon>
        <taxon>asterids</taxon>
        <taxon>lamiids</taxon>
        <taxon>Solanales</taxon>
        <taxon>Solanaceae</taxon>
        <taxon>Solanoideae</taxon>
        <taxon>Hyoscyameae</taxon>
        <taxon>Anisodus</taxon>
    </lineage>
</organism>
<feature type="region of interest" description="Disordered" evidence="1">
    <location>
        <begin position="11"/>
        <end position="67"/>
    </location>
</feature>
<feature type="compositionally biased region" description="Polar residues" evidence="1">
    <location>
        <begin position="123"/>
        <end position="132"/>
    </location>
</feature>
<accession>A0A9Q1LAT7</accession>
<sequence length="156" mass="17397">MRWRKFWKILNSEESTNSSSPDNGDHGEELAEKEKQMAIIESHVESDTLENQEEPKLEDTNTLEKPTEEVIGVAVSQNQEQMREPEVAITTGLEEPTAQNALSTSRDEEVSSKQKIVIKSRKQGGNDTNVPQPSRDIKNGRSYILCSNSLLVASLG</sequence>
<evidence type="ECO:0000256" key="1">
    <source>
        <dbReference type="SAM" id="MobiDB-lite"/>
    </source>
</evidence>
<reference evidence="3" key="1">
    <citation type="journal article" date="2023" name="Proc. Natl. Acad. Sci. U.S.A.">
        <title>Genomic and structural basis for evolution of tropane alkaloid biosynthesis.</title>
        <authorList>
            <person name="Wanga Y.-J."/>
            <person name="Taina T."/>
            <person name="Yua J.-Y."/>
            <person name="Lia J."/>
            <person name="Xua B."/>
            <person name="Chenc J."/>
            <person name="D'Auriad J.C."/>
            <person name="Huanga J.-P."/>
            <person name="Huanga S.-X."/>
        </authorList>
    </citation>
    <scope>NUCLEOTIDE SEQUENCE [LARGE SCALE GENOMIC DNA]</scope>
    <source>
        <strain evidence="3">cv. KIB-2019</strain>
    </source>
</reference>
<gene>
    <name evidence="2" type="ORF">K7X08_026606</name>
</gene>
<evidence type="ECO:0000313" key="2">
    <source>
        <dbReference type="EMBL" id="KAJ8531172.1"/>
    </source>
</evidence>
<name>A0A9Q1LAT7_9SOLA</name>
<comment type="caution">
    <text evidence="2">The sequence shown here is derived from an EMBL/GenBank/DDBJ whole genome shotgun (WGS) entry which is preliminary data.</text>
</comment>
<keyword evidence="3" id="KW-1185">Reference proteome</keyword>
<feature type="region of interest" description="Disordered" evidence="1">
    <location>
        <begin position="97"/>
        <end position="136"/>
    </location>
</feature>
<proteinExistence type="predicted"/>
<feature type="compositionally biased region" description="Polar residues" evidence="1">
    <location>
        <begin position="12"/>
        <end position="22"/>
    </location>
</feature>
<dbReference type="Proteomes" id="UP001152561">
    <property type="component" value="Unassembled WGS sequence"/>
</dbReference>
<dbReference type="AlphaFoldDB" id="A0A9Q1LAT7"/>